<reference evidence="3" key="1">
    <citation type="journal article" date="2019" name="Int. J. Syst. Evol. Microbiol.">
        <title>The Global Catalogue of Microorganisms (GCM) 10K type strain sequencing project: providing services to taxonomists for standard genome sequencing and annotation.</title>
        <authorList>
            <consortium name="The Broad Institute Genomics Platform"/>
            <consortium name="The Broad Institute Genome Sequencing Center for Infectious Disease"/>
            <person name="Wu L."/>
            <person name="Ma J."/>
        </authorList>
    </citation>
    <scope>NUCLEOTIDE SEQUENCE [LARGE SCALE GENOMIC DNA]</scope>
    <source>
        <strain evidence="3">CCUG 39402</strain>
    </source>
</reference>
<dbReference type="Pfam" id="PF00498">
    <property type="entry name" value="FHA"/>
    <property type="match status" value="1"/>
</dbReference>
<dbReference type="SUPFAM" id="SSF49879">
    <property type="entry name" value="SMAD/FHA domain"/>
    <property type="match status" value="2"/>
</dbReference>
<keyword evidence="3" id="KW-1185">Reference proteome</keyword>
<evidence type="ECO:0000259" key="1">
    <source>
        <dbReference type="PROSITE" id="PS50006"/>
    </source>
</evidence>
<comment type="caution">
    <text evidence="2">The sequence shown here is derived from an EMBL/GenBank/DDBJ whole genome shotgun (WGS) entry which is preliminary data.</text>
</comment>
<proteinExistence type="predicted"/>
<dbReference type="PROSITE" id="PS50006">
    <property type="entry name" value="FHA_DOMAIN"/>
    <property type="match status" value="1"/>
</dbReference>
<sequence>MPQLIASVEGVEVKHVYLEKDRTTLGRKPHNDIVFNNMVVSGEHCAFELKGIADVYIEDLASTNGTYINGQMIKSRQKLKDRDIIAIGNFRIEFLTASVHEKPAAHEETSAMSLSSLDALGLPGTSGQLRASLKILSGASEGLEVPLVKAVTTFGQPGVAVVSISHRRDGYYVAHMGGSQASTLNGKTVGAGAVLLADHDVLELADMALEFWLKPK</sequence>
<dbReference type="InterPro" id="IPR008984">
    <property type="entry name" value="SMAD_FHA_dom_sf"/>
</dbReference>
<dbReference type="Gene3D" id="2.60.200.20">
    <property type="match status" value="1"/>
</dbReference>
<dbReference type="EMBL" id="JBHSRS010000084">
    <property type="protein sequence ID" value="MFC6283906.1"/>
    <property type="molecule type" value="Genomic_DNA"/>
</dbReference>
<feature type="domain" description="FHA" evidence="1">
    <location>
        <begin position="23"/>
        <end position="73"/>
    </location>
</feature>
<evidence type="ECO:0000313" key="3">
    <source>
        <dbReference type="Proteomes" id="UP001596270"/>
    </source>
</evidence>
<protein>
    <submittedName>
        <fullName evidence="2">FHA domain-containing protein</fullName>
    </submittedName>
</protein>
<dbReference type="CDD" id="cd00060">
    <property type="entry name" value="FHA"/>
    <property type="match status" value="2"/>
</dbReference>
<dbReference type="SMART" id="SM00240">
    <property type="entry name" value="FHA"/>
    <property type="match status" value="1"/>
</dbReference>
<dbReference type="InterPro" id="IPR050923">
    <property type="entry name" value="Cell_Proc_Reg/RNA_Proc"/>
</dbReference>
<dbReference type="InterPro" id="IPR000253">
    <property type="entry name" value="FHA_dom"/>
</dbReference>
<dbReference type="PANTHER" id="PTHR23308">
    <property type="entry name" value="NUCLEAR INHIBITOR OF PROTEIN PHOSPHATASE-1"/>
    <property type="match status" value="1"/>
</dbReference>
<name>A0ABW1U230_9BURK</name>
<dbReference type="Proteomes" id="UP001596270">
    <property type="component" value="Unassembled WGS sequence"/>
</dbReference>
<dbReference type="RefSeq" id="WP_371439675.1">
    <property type="nucleotide sequence ID" value="NZ_JBHSRS010000084.1"/>
</dbReference>
<organism evidence="2 3">
    <name type="scientific">Polaromonas aquatica</name>
    <dbReference type="NCBI Taxonomy" id="332657"/>
    <lineage>
        <taxon>Bacteria</taxon>
        <taxon>Pseudomonadati</taxon>
        <taxon>Pseudomonadota</taxon>
        <taxon>Betaproteobacteria</taxon>
        <taxon>Burkholderiales</taxon>
        <taxon>Comamonadaceae</taxon>
        <taxon>Polaromonas</taxon>
    </lineage>
</organism>
<accession>A0ABW1U230</accession>
<gene>
    <name evidence="2" type="ORF">ACFQND_21975</name>
</gene>
<evidence type="ECO:0000313" key="2">
    <source>
        <dbReference type="EMBL" id="MFC6283906.1"/>
    </source>
</evidence>